<keyword evidence="6" id="KW-0547">Nucleotide-binding</keyword>
<dbReference type="GO" id="GO:0005886">
    <property type="term" value="C:plasma membrane"/>
    <property type="evidence" value="ECO:0007669"/>
    <property type="project" value="UniProtKB-SubCell"/>
</dbReference>
<dbReference type="RefSeq" id="WP_092281887.1">
    <property type="nucleotide sequence ID" value="NZ_FOXR01000003.1"/>
</dbReference>
<reference evidence="11 12" key="1">
    <citation type="submission" date="2016-10" db="EMBL/GenBank/DDBJ databases">
        <authorList>
            <person name="de Groot N.N."/>
        </authorList>
    </citation>
    <scope>NUCLEOTIDE SEQUENCE [LARGE SCALE GENOMIC DNA]</scope>
    <source>
        <strain evidence="11 12">DSM 20678</strain>
    </source>
</reference>
<dbReference type="InterPro" id="IPR013563">
    <property type="entry name" value="Oligopep_ABC_C"/>
</dbReference>
<dbReference type="STRING" id="937334.SAMN05444406_1033"/>
<dbReference type="AlphaFoldDB" id="A0A1I5SQ18"/>
<dbReference type="Gene3D" id="3.40.50.300">
    <property type="entry name" value="P-loop containing nucleotide triphosphate hydrolases"/>
    <property type="match status" value="1"/>
</dbReference>
<keyword evidence="7 11" id="KW-0067">ATP-binding</keyword>
<dbReference type="InterPro" id="IPR003439">
    <property type="entry name" value="ABC_transporter-like_ATP-bd"/>
</dbReference>
<accession>A0A1I5SQ18</accession>
<evidence type="ECO:0000256" key="8">
    <source>
        <dbReference type="ARBA" id="ARBA00022967"/>
    </source>
</evidence>
<dbReference type="OrthoDB" id="9802772at2"/>
<dbReference type="CDD" id="cd03257">
    <property type="entry name" value="ABC_NikE_OppD_transporters"/>
    <property type="match status" value="1"/>
</dbReference>
<evidence type="ECO:0000259" key="10">
    <source>
        <dbReference type="PROSITE" id="PS50893"/>
    </source>
</evidence>
<dbReference type="EMBL" id="FOXR01000003">
    <property type="protein sequence ID" value="SFP72778.1"/>
    <property type="molecule type" value="Genomic_DNA"/>
</dbReference>
<dbReference type="PANTHER" id="PTHR43297:SF14">
    <property type="entry name" value="ATPASE AAA-TYPE CORE DOMAIN-CONTAINING PROTEIN"/>
    <property type="match status" value="1"/>
</dbReference>
<dbReference type="NCBIfam" id="TIGR01727">
    <property type="entry name" value="oligo_HPY"/>
    <property type="match status" value="1"/>
</dbReference>
<comment type="similarity">
    <text evidence="2">Belongs to the ABC transporter superfamily.</text>
</comment>
<keyword evidence="8" id="KW-1278">Translocase</keyword>
<keyword evidence="5" id="KW-0997">Cell inner membrane</keyword>
<dbReference type="PROSITE" id="PS50893">
    <property type="entry name" value="ABC_TRANSPORTER_2"/>
    <property type="match status" value="1"/>
</dbReference>
<evidence type="ECO:0000256" key="2">
    <source>
        <dbReference type="ARBA" id="ARBA00005417"/>
    </source>
</evidence>
<evidence type="ECO:0000313" key="12">
    <source>
        <dbReference type="Proteomes" id="UP000198577"/>
    </source>
</evidence>
<evidence type="ECO:0000256" key="7">
    <source>
        <dbReference type="ARBA" id="ARBA00022840"/>
    </source>
</evidence>
<dbReference type="InterPro" id="IPR027417">
    <property type="entry name" value="P-loop_NTPase"/>
</dbReference>
<evidence type="ECO:0000256" key="6">
    <source>
        <dbReference type="ARBA" id="ARBA00022741"/>
    </source>
</evidence>
<dbReference type="GO" id="GO:0015833">
    <property type="term" value="P:peptide transport"/>
    <property type="evidence" value="ECO:0007669"/>
    <property type="project" value="InterPro"/>
</dbReference>
<proteinExistence type="inferred from homology"/>
<dbReference type="FunFam" id="3.40.50.300:FF:000016">
    <property type="entry name" value="Oligopeptide ABC transporter ATP-binding component"/>
    <property type="match status" value="1"/>
</dbReference>
<dbReference type="GO" id="GO:0016887">
    <property type="term" value="F:ATP hydrolysis activity"/>
    <property type="evidence" value="ECO:0007669"/>
    <property type="project" value="InterPro"/>
</dbReference>
<dbReference type="Pfam" id="PF00005">
    <property type="entry name" value="ABC_tran"/>
    <property type="match status" value="1"/>
</dbReference>
<keyword evidence="12" id="KW-1185">Reference proteome</keyword>
<keyword evidence="4" id="KW-1003">Cell membrane</keyword>
<dbReference type="SUPFAM" id="SSF52540">
    <property type="entry name" value="P-loop containing nucleoside triphosphate hydrolases"/>
    <property type="match status" value="1"/>
</dbReference>
<dbReference type="Pfam" id="PF08352">
    <property type="entry name" value="oligo_HPY"/>
    <property type="match status" value="1"/>
</dbReference>
<comment type="subcellular location">
    <subcellularLocation>
        <location evidence="1">Cell membrane</location>
        <topology evidence="1">Peripheral membrane protein</topology>
    </subcellularLocation>
</comment>
<dbReference type="InterPro" id="IPR050388">
    <property type="entry name" value="ABC_Ni/Peptide_Import"/>
</dbReference>
<evidence type="ECO:0000256" key="1">
    <source>
        <dbReference type="ARBA" id="ARBA00004202"/>
    </source>
</evidence>
<dbReference type="GO" id="GO:0005524">
    <property type="term" value="F:ATP binding"/>
    <property type="evidence" value="ECO:0007669"/>
    <property type="project" value="UniProtKB-KW"/>
</dbReference>
<keyword evidence="3" id="KW-0813">Transport</keyword>
<name>A0A1I5SQ18_9FIRM</name>
<dbReference type="PANTHER" id="PTHR43297">
    <property type="entry name" value="OLIGOPEPTIDE TRANSPORT ATP-BINDING PROTEIN APPD"/>
    <property type="match status" value="1"/>
</dbReference>
<dbReference type="Proteomes" id="UP000198577">
    <property type="component" value="Unassembled WGS sequence"/>
</dbReference>
<protein>
    <submittedName>
        <fullName evidence="11">Oligopeptide transport system ATP-binding protein</fullName>
    </submittedName>
</protein>
<evidence type="ECO:0000256" key="4">
    <source>
        <dbReference type="ARBA" id="ARBA00022475"/>
    </source>
</evidence>
<sequence>MEKVLEVKNLHTSFFTHVGEVKAVRGVNIDIYQGEAVGIVGESGCGKSVTSLSIMRLVPPPGKIICGEIYFKGEDLLKKSEKEMQKIRGNKISMVFQDPMTSLNPVYTVGDQLMEPLRIHKKMDAKSARRQAIELLKAVGIPDPERRLNQYPHEFSGGMRQRVMIAMALSCQPELVIADEPTTALDVTIQAQILELLKQLKAEFNMSIMLITHDLGIVADLCSRVIVMYAGIIVEEGTTREIFYNPKHPYTWGLLKSIPRINMLSKERLIPIDGQPPDLLKPPQGCPFMPRCRYAMRICKEQCPGLYSVSESHKAACWLLDPRAPAVTWDREGVNFG</sequence>
<dbReference type="InterPro" id="IPR003593">
    <property type="entry name" value="AAA+_ATPase"/>
</dbReference>
<feature type="domain" description="ABC transporter" evidence="10">
    <location>
        <begin position="5"/>
        <end position="255"/>
    </location>
</feature>
<organism evidence="11 12">
    <name type="scientific">Caldicoprobacter faecalis</name>
    <dbReference type="NCBI Taxonomy" id="937334"/>
    <lineage>
        <taxon>Bacteria</taxon>
        <taxon>Bacillati</taxon>
        <taxon>Bacillota</taxon>
        <taxon>Clostridia</taxon>
        <taxon>Caldicoprobacterales</taxon>
        <taxon>Caldicoprobacteraceae</taxon>
        <taxon>Caldicoprobacter</taxon>
    </lineage>
</organism>
<dbReference type="InterPro" id="IPR017871">
    <property type="entry name" value="ABC_transporter-like_CS"/>
</dbReference>
<dbReference type="SMART" id="SM00382">
    <property type="entry name" value="AAA"/>
    <property type="match status" value="1"/>
</dbReference>
<gene>
    <name evidence="11" type="ORF">SAMN05444406_1033</name>
</gene>
<evidence type="ECO:0000256" key="3">
    <source>
        <dbReference type="ARBA" id="ARBA00022448"/>
    </source>
</evidence>
<evidence type="ECO:0000256" key="5">
    <source>
        <dbReference type="ARBA" id="ARBA00022519"/>
    </source>
</evidence>
<keyword evidence="9" id="KW-0472">Membrane</keyword>
<evidence type="ECO:0000313" key="11">
    <source>
        <dbReference type="EMBL" id="SFP72778.1"/>
    </source>
</evidence>
<dbReference type="PROSITE" id="PS00211">
    <property type="entry name" value="ABC_TRANSPORTER_1"/>
    <property type="match status" value="1"/>
</dbReference>
<evidence type="ECO:0000256" key="9">
    <source>
        <dbReference type="ARBA" id="ARBA00023136"/>
    </source>
</evidence>